<organism evidence="2 3">
    <name type="scientific">Paralimibaculum aggregatum</name>
    <dbReference type="NCBI Taxonomy" id="3036245"/>
    <lineage>
        <taxon>Bacteria</taxon>
        <taxon>Pseudomonadati</taxon>
        <taxon>Pseudomonadota</taxon>
        <taxon>Alphaproteobacteria</taxon>
        <taxon>Rhodobacterales</taxon>
        <taxon>Paracoccaceae</taxon>
        <taxon>Paralimibaculum</taxon>
    </lineage>
</organism>
<dbReference type="EMBL" id="BSYI01000025">
    <property type="protein sequence ID" value="GMG83895.1"/>
    <property type="molecule type" value="Genomic_DNA"/>
</dbReference>
<accession>A0ABQ6LKY1</accession>
<gene>
    <name evidence="2" type="ORF">LNKW23_31090</name>
</gene>
<reference evidence="2 3" key="1">
    <citation type="submission" date="2023-04" db="EMBL/GenBank/DDBJ databases">
        <title>Marinoamorphus aggregata gen. nov., sp. Nov., isolate from tissue of brittle star Ophioplocus japonicus.</title>
        <authorList>
            <person name="Kawano K."/>
            <person name="Sawayama S."/>
            <person name="Nakagawa S."/>
        </authorList>
    </citation>
    <scope>NUCLEOTIDE SEQUENCE [LARGE SCALE GENOMIC DNA]</scope>
    <source>
        <strain evidence="2 3">NKW23</strain>
    </source>
</reference>
<feature type="transmembrane region" description="Helical" evidence="1">
    <location>
        <begin position="20"/>
        <end position="41"/>
    </location>
</feature>
<keyword evidence="3" id="KW-1185">Reference proteome</keyword>
<dbReference type="InterPro" id="IPR025961">
    <property type="entry name" value="Metal_resist"/>
</dbReference>
<evidence type="ECO:0000313" key="3">
    <source>
        <dbReference type="Proteomes" id="UP001239909"/>
    </source>
</evidence>
<evidence type="ECO:0000313" key="2">
    <source>
        <dbReference type="EMBL" id="GMG83895.1"/>
    </source>
</evidence>
<keyword evidence="1" id="KW-1133">Transmembrane helix</keyword>
<name>A0ABQ6LKY1_9RHOB</name>
<keyword evidence="1" id="KW-0472">Membrane</keyword>
<protein>
    <recommendedName>
        <fullName evidence="4">Zinc resistance-associated protein</fullName>
    </recommendedName>
</protein>
<dbReference type="Proteomes" id="UP001239909">
    <property type="component" value="Unassembled WGS sequence"/>
</dbReference>
<dbReference type="RefSeq" id="WP_285672731.1">
    <property type="nucleotide sequence ID" value="NZ_BSYI01000025.1"/>
</dbReference>
<evidence type="ECO:0000256" key="1">
    <source>
        <dbReference type="SAM" id="Phobius"/>
    </source>
</evidence>
<proteinExistence type="predicted"/>
<evidence type="ECO:0008006" key="4">
    <source>
        <dbReference type="Google" id="ProtNLM"/>
    </source>
</evidence>
<dbReference type="Pfam" id="PF13801">
    <property type="entry name" value="Metal_resist"/>
    <property type="match status" value="1"/>
</dbReference>
<comment type="caution">
    <text evidence="2">The sequence shown here is derived from an EMBL/GenBank/DDBJ whole genome shotgun (WGS) entry which is preliminary data.</text>
</comment>
<keyword evidence="1" id="KW-0812">Transmembrane</keyword>
<sequence length="163" mass="18006">MSDAAMTGSGGQSSRRCPRWLGIGLVLSLGANLLVGGIYLGEQIRKMEHDRGYAERVVQYLPEERREAALAVLGSDTDDRRAMRPALLAATRDVAAALTAEPFEPEALQAAMLARMDVYRERFLPRIERLVALAEMLTPAERVLLAEGMVQREERKAARKAGR</sequence>